<accession>K9ZZ68</accession>
<dbReference type="RefSeq" id="WP_015235199.1">
    <property type="nucleotide sequence ID" value="NC_019793.1"/>
</dbReference>
<dbReference type="PANTHER" id="PTHR30146:SF109">
    <property type="entry name" value="HTH-TYPE TRANSCRIPTIONAL REGULATOR GALS"/>
    <property type="match status" value="1"/>
</dbReference>
<dbReference type="InterPro" id="IPR028082">
    <property type="entry name" value="Peripla_BP_I"/>
</dbReference>
<dbReference type="Pfam" id="PF13377">
    <property type="entry name" value="Peripla_BP_3"/>
    <property type="match status" value="1"/>
</dbReference>
<keyword evidence="2" id="KW-0238">DNA-binding</keyword>
<proteinExistence type="predicted"/>
<dbReference type="AlphaFoldDB" id="K9ZZ68"/>
<keyword evidence="6" id="KW-1185">Reference proteome</keyword>
<dbReference type="OrthoDB" id="9785825at2"/>
<dbReference type="GO" id="GO:0000976">
    <property type="term" value="F:transcription cis-regulatory region binding"/>
    <property type="evidence" value="ECO:0007669"/>
    <property type="project" value="TreeGrafter"/>
</dbReference>
<dbReference type="PROSITE" id="PS50932">
    <property type="entry name" value="HTH_LACI_2"/>
    <property type="match status" value="1"/>
</dbReference>
<dbReference type="HOGENOM" id="CLU_037628_6_3_0"/>
<dbReference type="PANTHER" id="PTHR30146">
    <property type="entry name" value="LACI-RELATED TRANSCRIPTIONAL REPRESSOR"/>
    <property type="match status" value="1"/>
</dbReference>
<feature type="domain" description="HTH lacI-type" evidence="4">
    <location>
        <begin position="1"/>
        <end position="53"/>
    </location>
</feature>
<dbReference type="CDD" id="cd06267">
    <property type="entry name" value="PBP1_LacI_sugar_binding-like"/>
    <property type="match status" value="1"/>
</dbReference>
<dbReference type="KEGG" id="dpd:Deipe_1342"/>
<sequence>MKEVAARAGVSYQTVSNVLNDHPLVRPATRERVLQAIRELDYQPNFAAKALRAARSMTLTCAFFEHPTEELGDPYRSLIQAAVAHEADKRGYSTLISFVFREQPTTHQQLRRLFQQKRSDGAIIVGPSIDPEFAAGTRHWRMPTVLLDYSGPETAFSTVTADYAGGVHQLVDHLVAQGRRRLALIIAPDQGTTAAERHRGFHEALARHKLPGRVHPGEWSFAAGERAFQQLWAHKPRPDAILAGNDRMAAGCLAAARTLGVRVPKEVAITGFDDFEFARYTAPTLTTIHVPYAEMAAHAVRTLTELIDQPERQPVTHCLPVTLAGRQSA</sequence>
<evidence type="ECO:0000313" key="5">
    <source>
        <dbReference type="EMBL" id="AFZ66891.1"/>
    </source>
</evidence>
<gene>
    <name evidence="5" type="ordered locus">Deipe_1342</name>
</gene>
<dbReference type="SMART" id="SM00354">
    <property type="entry name" value="HTH_LACI"/>
    <property type="match status" value="1"/>
</dbReference>
<dbReference type="SUPFAM" id="SSF47413">
    <property type="entry name" value="lambda repressor-like DNA-binding domains"/>
    <property type="match status" value="1"/>
</dbReference>
<dbReference type="Gene3D" id="1.10.260.40">
    <property type="entry name" value="lambda repressor-like DNA-binding domains"/>
    <property type="match status" value="1"/>
</dbReference>
<dbReference type="InterPro" id="IPR046335">
    <property type="entry name" value="LacI/GalR-like_sensor"/>
</dbReference>
<dbReference type="eggNOG" id="COG1609">
    <property type="taxonomic scope" value="Bacteria"/>
</dbReference>
<dbReference type="STRING" id="937777.Deipe_1342"/>
<name>K9ZZ68_DEIPD</name>
<dbReference type="PATRIC" id="fig|937777.3.peg.1346"/>
<dbReference type="GO" id="GO:0003700">
    <property type="term" value="F:DNA-binding transcription factor activity"/>
    <property type="evidence" value="ECO:0007669"/>
    <property type="project" value="TreeGrafter"/>
</dbReference>
<dbReference type="InterPro" id="IPR000843">
    <property type="entry name" value="HTH_LacI"/>
</dbReference>
<evidence type="ECO:0000313" key="6">
    <source>
        <dbReference type="Proteomes" id="UP000010467"/>
    </source>
</evidence>
<dbReference type="Pfam" id="PF00356">
    <property type="entry name" value="LacI"/>
    <property type="match status" value="1"/>
</dbReference>
<evidence type="ECO:0000256" key="2">
    <source>
        <dbReference type="ARBA" id="ARBA00023125"/>
    </source>
</evidence>
<keyword evidence="3" id="KW-0804">Transcription</keyword>
<dbReference type="PROSITE" id="PS00356">
    <property type="entry name" value="HTH_LACI_1"/>
    <property type="match status" value="1"/>
</dbReference>
<evidence type="ECO:0000256" key="1">
    <source>
        <dbReference type="ARBA" id="ARBA00023015"/>
    </source>
</evidence>
<dbReference type="Gene3D" id="3.40.50.2300">
    <property type="match status" value="2"/>
</dbReference>
<evidence type="ECO:0000256" key="3">
    <source>
        <dbReference type="ARBA" id="ARBA00023163"/>
    </source>
</evidence>
<keyword evidence="1" id="KW-0805">Transcription regulation</keyword>
<dbReference type="InterPro" id="IPR010982">
    <property type="entry name" value="Lambda_DNA-bd_dom_sf"/>
</dbReference>
<dbReference type="SUPFAM" id="SSF53822">
    <property type="entry name" value="Periplasmic binding protein-like I"/>
    <property type="match status" value="1"/>
</dbReference>
<dbReference type="EMBL" id="CP003382">
    <property type="protein sequence ID" value="AFZ66891.1"/>
    <property type="molecule type" value="Genomic_DNA"/>
</dbReference>
<protein>
    <submittedName>
        <fullName evidence="5">Transcriptional regulator</fullName>
    </submittedName>
</protein>
<evidence type="ECO:0000259" key="4">
    <source>
        <dbReference type="PROSITE" id="PS50932"/>
    </source>
</evidence>
<reference evidence="6" key="1">
    <citation type="submission" date="2012-03" db="EMBL/GenBank/DDBJ databases">
        <title>Complete sequence of chromosome of Deinococcus peraridilitoris DSM 19664.</title>
        <authorList>
            <person name="Lucas S."/>
            <person name="Copeland A."/>
            <person name="Lapidus A."/>
            <person name="Glavina del Rio T."/>
            <person name="Dalin E."/>
            <person name="Tice H."/>
            <person name="Bruce D."/>
            <person name="Goodwin L."/>
            <person name="Pitluck S."/>
            <person name="Peters L."/>
            <person name="Mikhailova N."/>
            <person name="Lu M."/>
            <person name="Kyrpides N."/>
            <person name="Mavromatis K."/>
            <person name="Ivanova N."/>
            <person name="Brettin T."/>
            <person name="Detter J.C."/>
            <person name="Han C."/>
            <person name="Larimer F."/>
            <person name="Land M."/>
            <person name="Hauser L."/>
            <person name="Markowitz V."/>
            <person name="Cheng J.-F."/>
            <person name="Hugenholtz P."/>
            <person name="Woyke T."/>
            <person name="Wu D."/>
            <person name="Pukall R."/>
            <person name="Steenblock K."/>
            <person name="Brambilla E."/>
            <person name="Klenk H.-P."/>
            <person name="Eisen J.A."/>
        </authorList>
    </citation>
    <scope>NUCLEOTIDE SEQUENCE [LARGE SCALE GENOMIC DNA]</scope>
    <source>
        <strain evidence="6">DSM 19664 / LMG 22246 / CIP 109416 / KR-200</strain>
    </source>
</reference>
<dbReference type="Proteomes" id="UP000010467">
    <property type="component" value="Chromosome"/>
</dbReference>
<organism evidence="5 6">
    <name type="scientific">Deinococcus peraridilitoris (strain DSM 19664 / LMG 22246 / CIP 109416 / KR-200)</name>
    <dbReference type="NCBI Taxonomy" id="937777"/>
    <lineage>
        <taxon>Bacteria</taxon>
        <taxon>Thermotogati</taxon>
        <taxon>Deinococcota</taxon>
        <taxon>Deinococci</taxon>
        <taxon>Deinococcales</taxon>
        <taxon>Deinococcaceae</taxon>
        <taxon>Deinococcus</taxon>
    </lineage>
</organism>
<dbReference type="CDD" id="cd01392">
    <property type="entry name" value="HTH_LacI"/>
    <property type="match status" value="1"/>
</dbReference>